<keyword evidence="6" id="KW-1185">Reference proteome</keyword>
<evidence type="ECO:0000256" key="2">
    <source>
        <dbReference type="ARBA" id="ARBA00022840"/>
    </source>
</evidence>
<name>A0ABX1BBH3_9ACTN</name>
<dbReference type="SMART" id="SM00421">
    <property type="entry name" value="HTH_LUXR"/>
    <property type="match status" value="1"/>
</dbReference>
<dbReference type="InterPro" id="IPR027417">
    <property type="entry name" value="P-loop_NTPase"/>
</dbReference>
<dbReference type="Pfam" id="PF13191">
    <property type="entry name" value="AAA_16"/>
    <property type="match status" value="1"/>
</dbReference>
<dbReference type="InterPro" id="IPR000792">
    <property type="entry name" value="Tscrpt_reg_LuxR_C"/>
</dbReference>
<dbReference type="InterPro" id="IPR016032">
    <property type="entry name" value="Sig_transdc_resp-reg_C-effctor"/>
</dbReference>
<organism evidence="5 6">
    <name type="scientific">Nonomuraea composti</name>
    <dbReference type="NCBI Taxonomy" id="2720023"/>
    <lineage>
        <taxon>Bacteria</taxon>
        <taxon>Bacillati</taxon>
        <taxon>Actinomycetota</taxon>
        <taxon>Actinomycetes</taxon>
        <taxon>Streptosporangiales</taxon>
        <taxon>Streptosporangiaceae</taxon>
        <taxon>Nonomuraea</taxon>
    </lineage>
</organism>
<feature type="domain" description="HTH luxR-type" evidence="4">
    <location>
        <begin position="862"/>
        <end position="926"/>
    </location>
</feature>
<dbReference type="PANTHER" id="PTHR16305:SF35">
    <property type="entry name" value="TRANSCRIPTIONAL ACTIVATOR DOMAIN"/>
    <property type="match status" value="1"/>
</dbReference>
<proteinExistence type="predicted"/>
<dbReference type="PRINTS" id="PR00038">
    <property type="entry name" value="HTHLUXR"/>
</dbReference>
<dbReference type="PANTHER" id="PTHR16305">
    <property type="entry name" value="TESTICULAR SOLUBLE ADENYLYL CYCLASE"/>
    <property type="match status" value="1"/>
</dbReference>
<dbReference type="EMBL" id="JAATEP010000035">
    <property type="protein sequence ID" value="NJP95125.1"/>
    <property type="molecule type" value="Genomic_DNA"/>
</dbReference>
<dbReference type="SUPFAM" id="SSF52540">
    <property type="entry name" value="P-loop containing nucleoside triphosphate hydrolases"/>
    <property type="match status" value="1"/>
</dbReference>
<keyword evidence="2" id="KW-0067">ATP-binding</keyword>
<feature type="region of interest" description="Disordered" evidence="3">
    <location>
        <begin position="515"/>
        <end position="540"/>
    </location>
</feature>
<accession>A0ABX1BBH3</accession>
<evidence type="ECO:0000256" key="1">
    <source>
        <dbReference type="ARBA" id="ARBA00022741"/>
    </source>
</evidence>
<evidence type="ECO:0000259" key="4">
    <source>
        <dbReference type="PROSITE" id="PS50043"/>
    </source>
</evidence>
<gene>
    <name evidence="5" type="ORF">HCN51_37790</name>
</gene>
<dbReference type="CDD" id="cd06170">
    <property type="entry name" value="LuxR_C_like"/>
    <property type="match status" value="1"/>
</dbReference>
<protein>
    <submittedName>
        <fullName evidence="5">AAA family ATPase</fullName>
    </submittedName>
</protein>
<dbReference type="Pfam" id="PF00196">
    <property type="entry name" value="GerE"/>
    <property type="match status" value="1"/>
</dbReference>
<dbReference type="Proteomes" id="UP000696294">
    <property type="component" value="Unassembled WGS sequence"/>
</dbReference>
<evidence type="ECO:0000313" key="5">
    <source>
        <dbReference type="EMBL" id="NJP95125.1"/>
    </source>
</evidence>
<reference evidence="5 6" key="1">
    <citation type="submission" date="2020-03" db="EMBL/GenBank/DDBJ databases">
        <title>WGS of actinomycetes isolated from Thailand.</title>
        <authorList>
            <person name="Thawai C."/>
        </authorList>
    </citation>
    <scope>NUCLEOTIDE SEQUENCE [LARGE SCALE GENOMIC DNA]</scope>
    <source>
        <strain evidence="5 6">FMUSA5-5</strain>
    </source>
</reference>
<sequence>MNEHTTAARPSLPRRETAQLTRLLEQARQGGGTALVVHGEAGLGKTVLLDDLMATVRGAQVLRASGAEFERDLAFTALHQLCAPLLPLIDRLPAPQRTTLRTAFDLEEGPAPDPLVIGLAVLGLLAEAATAGPVICVLDDAQWMDAGSAQALAFVARRIEAEPVTLLFAMREPDAVPALAVLPRLRLSALTGDEAAALLARLPHAPLEPEIRRRLIAEARGNPLALIELPYDLGPPGYPGQLALPVADLVEQTFQRRFRALPERTRRLLTLAAAEPRGDIRVLRHAAELDGLSLADAEPAETAGLLQLDAHVRFRHPLVRSAIYRLATDDERRHAHGALARAFDPARHPDRRIWHLAQAADEADEHLARELERLAGRARSRGGVAAAAAFLERATELTPDPAQRARRAVRAAQAKHEAGASEQAAALLAAADAGPLDDAWRARLLRLRGQIAFTSRRGDDAPMLLLEAAQQMAPLDPALARRTSLEALWAATGAERNGDAQGIRAVAAAILNGPAAPHAAEPPGGRGTADPHAAEPTGMRGTEPTDLLLEGLATLFTQGQRAAVPLLRAAVDAFDQVNDPRWLPVACRAAWDLWDEVALDRLATRCVELAREAGALTFLPLALNFQAVAATYAGRFTAASAMTEQAHALTEAIAGAFAPYAAIVLAAHQGDRGRAQDLFDQSVRAAAEGAGGFVTIVEYATAVLHNGLGDHEAALAPARQAAGRSRLFWSAAALPELVEAAARTGRADLAAPALAELAELTEAAGTEWGLGVLARSRALLSERPGELYEEAVARLSGTRVAVQLARTHLLHGEWLSRAGERAAARASLHEAHRMFDDMGAAAFAQRAARGLRELGDRPVSSAPSVLDALTSQEAHIARLVATGRTSREVAAELFLSPRTIDAHLHNIYRKLGIGSRRQLRELDLRG</sequence>
<dbReference type="RefSeq" id="WP_168016608.1">
    <property type="nucleotide sequence ID" value="NZ_JAATEP010000035.1"/>
</dbReference>
<keyword evidence="1" id="KW-0547">Nucleotide-binding</keyword>
<dbReference type="PROSITE" id="PS00622">
    <property type="entry name" value="HTH_LUXR_1"/>
    <property type="match status" value="1"/>
</dbReference>
<dbReference type="Gene3D" id="1.10.10.10">
    <property type="entry name" value="Winged helix-like DNA-binding domain superfamily/Winged helix DNA-binding domain"/>
    <property type="match status" value="1"/>
</dbReference>
<dbReference type="InterPro" id="IPR036388">
    <property type="entry name" value="WH-like_DNA-bd_sf"/>
</dbReference>
<dbReference type="SUPFAM" id="SSF46894">
    <property type="entry name" value="C-terminal effector domain of the bipartite response regulators"/>
    <property type="match status" value="1"/>
</dbReference>
<comment type="caution">
    <text evidence="5">The sequence shown here is derived from an EMBL/GenBank/DDBJ whole genome shotgun (WGS) entry which is preliminary data.</text>
</comment>
<dbReference type="PROSITE" id="PS50043">
    <property type="entry name" value="HTH_LUXR_2"/>
    <property type="match status" value="1"/>
</dbReference>
<evidence type="ECO:0000256" key="3">
    <source>
        <dbReference type="SAM" id="MobiDB-lite"/>
    </source>
</evidence>
<evidence type="ECO:0000313" key="6">
    <source>
        <dbReference type="Proteomes" id="UP000696294"/>
    </source>
</evidence>
<dbReference type="InterPro" id="IPR041664">
    <property type="entry name" value="AAA_16"/>
</dbReference>